<dbReference type="EMBL" id="CP002786">
    <property type="protein sequence ID" value="AEF38629.1"/>
    <property type="molecule type" value="Genomic_DNA"/>
</dbReference>
<proteinExistence type="predicted"/>
<evidence type="ECO:0000313" key="1">
    <source>
        <dbReference type="EMBL" id="AEF38629.1"/>
    </source>
</evidence>
<dbReference type="AlphaFoldDB" id="F6EF50"/>
<accession>F6EF50</accession>
<dbReference type="STRING" id="443218.AS9A_0169"/>
<organism evidence="1 2">
    <name type="scientific">Hoyosella subflava (strain DSM 45089 / JCM 17490 / NBRC 109087 / DQS3-9A1)</name>
    <name type="common">Amycolicicoccus subflavus</name>
    <dbReference type="NCBI Taxonomy" id="443218"/>
    <lineage>
        <taxon>Bacteria</taxon>
        <taxon>Bacillati</taxon>
        <taxon>Actinomycetota</taxon>
        <taxon>Actinomycetes</taxon>
        <taxon>Mycobacteriales</taxon>
        <taxon>Hoyosellaceae</taxon>
        <taxon>Hoyosella</taxon>
    </lineage>
</organism>
<gene>
    <name evidence="1" type="ordered locus">AS9A_0169</name>
</gene>
<dbReference type="KEGG" id="asd:AS9A_0169"/>
<keyword evidence="2" id="KW-1185">Reference proteome</keyword>
<reference evidence="1 2" key="1">
    <citation type="journal article" date="2011" name="J. Bacteriol.">
        <title>Complete genome sequence of Amycolicicoccus subflavus DQS3-9A1T, an actinomycete isolated from crude oil-polluted soil.</title>
        <authorList>
            <person name="Cai M."/>
            <person name="Chen W.M."/>
            <person name="Nie Y."/>
            <person name="Chi C.Q."/>
            <person name="Wang Y.N."/>
            <person name="Tang Y.Q."/>
            <person name="Li G.Y."/>
            <person name="Wu X.L."/>
        </authorList>
    </citation>
    <scope>NUCLEOTIDE SEQUENCE [LARGE SCALE GENOMIC DNA]</scope>
    <source>
        <strain evidence="2">DSM 45089 / DQS3-9A1</strain>
    </source>
</reference>
<sequence>MLTSDVLSFLLISPTVDAVPNAVGGVTAPQTDKDLGVANSEP</sequence>
<dbReference type="HOGENOM" id="CLU_3246290_0_0_11"/>
<dbReference type="Proteomes" id="UP000009235">
    <property type="component" value="Chromosome"/>
</dbReference>
<protein>
    <submittedName>
        <fullName evidence="1">Uncharacterized protein</fullName>
    </submittedName>
</protein>
<name>F6EF50_HOYSD</name>
<evidence type="ECO:0000313" key="2">
    <source>
        <dbReference type="Proteomes" id="UP000009235"/>
    </source>
</evidence>